<dbReference type="GO" id="GO:0005524">
    <property type="term" value="F:ATP binding"/>
    <property type="evidence" value="ECO:0007669"/>
    <property type="project" value="UniProtKB-KW"/>
</dbReference>
<name>A0AAJ0X9N8_9GAMM</name>
<dbReference type="SMART" id="SM00382">
    <property type="entry name" value="AAA"/>
    <property type="match status" value="1"/>
</dbReference>
<proteinExistence type="inferred from homology"/>
<evidence type="ECO:0000313" key="7">
    <source>
        <dbReference type="Proteomes" id="UP001296776"/>
    </source>
</evidence>
<organism evidence="6 7">
    <name type="scientific">Halochromatium glycolicum</name>
    <dbReference type="NCBI Taxonomy" id="85075"/>
    <lineage>
        <taxon>Bacteria</taxon>
        <taxon>Pseudomonadati</taxon>
        <taxon>Pseudomonadota</taxon>
        <taxon>Gammaproteobacteria</taxon>
        <taxon>Chromatiales</taxon>
        <taxon>Chromatiaceae</taxon>
        <taxon>Halochromatium</taxon>
    </lineage>
</organism>
<dbReference type="GO" id="GO:0055085">
    <property type="term" value="P:transmembrane transport"/>
    <property type="evidence" value="ECO:0007669"/>
    <property type="project" value="UniProtKB-ARBA"/>
</dbReference>
<reference evidence="6" key="1">
    <citation type="submission" date="2017-08" db="EMBL/GenBank/DDBJ databases">
        <authorList>
            <person name="Imhoff J.F."/>
            <person name="Rahn T."/>
            <person name="Kuenzel S."/>
            <person name="Neulinger S.C."/>
        </authorList>
    </citation>
    <scope>NUCLEOTIDE SEQUENCE</scope>
    <source>
        <strain evidence="6">DSM 11080</strain>
    </source>
</reference>
<dbReference type="Proteomes" id="UP001296776">
    <property type="component" value="Unassembled WGS sequence"/>
</dbReference>
<dbReference type="PROSITE" id="PS50893">
    <property type="entry name" value="ABC_TRANSPORTER_2"/>
    <property type="match status" value="1"/>
</dbReference>
<gene>
    <name evidence="6" type="ORF">CKO40_07595</name>
</gene>
<dbReference type="PANTHER" id="PTHR43776:SF7">
    <property type="entry name" value="D,D-DIPEPTIDE TRANSPORT ATP-BINDING PROTEIN DDPF-RELATED"/>
    <property type="match status" value="1"/>
</dbReference>
<dbReference type="InterPro" id="IPR003593">
    <property type="entry name" value="AAA+_ATPase"/>
</dbReference>
<evidence type="ECO:0000256" key="4">
    <source>
        <dbReference type="ARBA" id="ARBA00022840"/>
    </source>
</evidence>
<dbReference type="PANTHER" id="PTHR43776">
    <property type="entry name" value="TRANSPORT ATP-BINDING PROTEIN"/>
    <property type="match status" value="1"/>
</dbReference>
<dbReference type="RefSeq" id="WP_200345596.1">
    <property type="nucleotide sequence ID" value="NZ_NRSJ01000010.1"/>
</dbReference>
<evidence type="ECO:0000256" key="3">
    <source>
        <dbReference type="ARBA" id="ARBA00022741"/>
    </source>
</evidence>
<keyword evidence="4" id="KW-0067">ATP-binding</keyword>
<dbReference type="Gene3D" id="3.40.50.300">
    <property type="entry name" value="P-loop containing nucleotide triphosphate hydrolases"/>
    <property type="match status" value="1"/>
</dbReference>
<dbReference type="SUPFAM" id="SSF52540">
    <property type="entry name" value="P-loop containing nucleoside triphosphate hydrolases"/>
    <property type="match status" value="1"/>
</dbReference>
<dbReference type="InterPro" id="IPR003439">
    <property type="entry name" value="ABC_transporter-like_ATP-bd"/>
</dbReference>
<dbReference type="Pfam" id="PF00005">
    <property type="entry name" value="ABC_tran"/>
    <property type="match status" value="1"/>
</dbReference>
<dbReference type="InterPro" id="IPR027417">
    <property type="entry name" value="P-loop_NTPase"/>
</dbReference>
<dbReference type="AlphaFoldDB" id="A0AAJ0X9N8"/>
<comment type="similarity">
    <text evidence="1">Belongs to the ABC transporter superfamily.</text>
</comment>
<evidence type="ECO:0000259" key="5">
    <source>
        <dbReference type="PROSITE" id="PS50893"/>
    </source>
</evidence>
<dbReference type="CDD" id="cd03257">
    <property type="entry name" value="ABC_NikE_OppD_transporters"/>
    <property type="match status" value="1"/>
</dbReference>
<reference evidence="6" key="2">
    <citation type="journal article" date="2020" name="Microorganisms">
        <title>Osmotic Adaptation and Compatible Solute Biosynthesis of Phototrophic Bacteria as Revealed from Genome Analyses.</title>
        <authorList>
            <person name="Imhoff J.F."/>
            <person name="Rahn T."/>
            <person name="Kunzel S."/>
            <person name="Keller A."/>
            <person name="Neulinger S.C."/>
        </authorList>
    </citation>
    <scope>NUCLEOTIDE SEQUENCE</scope>
    <source>
        <strain evidence="6">DSM 11080</strain>
    </source>
</reference>
<evidence type="ECO:0000313" key="6">
    <source>
        <dbReference type="EMBL" id="MBK1704403.1"/>
    </source>
</evidence>
<keyword evidence="7" id="KW-1185">Reference proteome</keyword>
<feature type="domain" description="ABC transporter" evidence="5">
    <location>
        <begin position="6"/>
        <end position="264"/>
    </location>
</feature>
<evidence type="ECO:0000256" key="1">
    <source>
        <dbReference type="ARBA" id="ARBA00005417"/>
    </source>
</evidence>
<dbReference type="PROSITE" id="PS00211">
    <property type="entry name" value="ABC_TRANSPORTER_1"/>
    <property type="match status" value="1"/>
</dbReference>
<keyword evidence="3" id="KW-0547">Nucleotide-binding</keyword>
<accession>A0AAJ0X9N8</accession>
<keyword evidence="2" id="KW-0813">Transport</keyword>
<dbReference type="GO" id="GO:0016887">
    <property type="term" value="F:ATP hydrolysis activity"/>
    <property type="evidence" value="ECO:0007669"/>
    <property type="project" value="InterPro"/>
</dbReference>
<evidence type="ECO:0000256" key="2">
    <source>
        <dbReference type="ARBA" id="ARBA00022448"/>
    </source>
</evidence>
<comment type="caution">
    <text evidence="6">The sequence shown here is derived from an EMBL/GenBank/DDBJ whole genome shotgun (WGS) entry which is preliminary data.</text>
</comment>
<dbReference type="InterPro" id="IPR017871">
    <property type="entry name" value="ABC_transporter-like_CS"/>
</dbReference>
<sequence length="270" mass="29498">MSAPLLELLGVAKLYPRGSGLRALWPGGRQQQTALASTDLAIPEGAALGLVGESGSGKTTLARIAAGLSAPTRGEVRWQGSPLDALDQAARSAWRRELQYVFQNATAALNPRHRVRRILGITLAGLWQEAADQRDRRARRERIDEVAEQVGLGRVLLDRYPHQLSGGQAQRVAIARALLGAPKLLILDELVSALDLSLQAQILNLLGELRRELGLTYLFISHDLAVVERLCDEVHVMHDGRIIEQGTTAQILSNPRESYTERLVAAVPRL</sequence>
<dbReference type="EMBL" id="NRSJ01000010">
    <property type="protein sequence ID" value="MBK1704403.1"/>
    <property type="molecule type" value="Genomic_DNA"/>
</dbReference>
<dbReference type="InterPro" id="IPR050319">
    <property type="entry name" value="ABC_transp_ATP-bind"/>
</dbReference>
<protein>
    <recommendedName>
        <fullName evidence="5">ABC transporter domain-containing protein</fullName>
    </recommendedName>
</protein>